<organism evidence="1 2">
    <name type="scientific">Paenibacillus mesotrionivorans</name>
    <dbReference type="NCBI Taxonomy" id="3160968"/>
    <lineage>
        <taxon>Bacteria</taxon>
        <taxon>Bacillati</taxon>
        <taxon>Bacillota</taxon>
        <taxon>Bacilli</taxon>
        <taxon>Bacillales</taxon>
        <taxon>Paenibacillaceae</taxon>
        <taxon>Paenibacillus</taxon>
    </lineage>
</organism>
<dbReference type="Proteomes" id="UP001631969">
    <property type="component" value="Unassembled WGS sequence"/>
</dbReference>
<accession>A0ACC7P4B1</accession>
<evidence type="ECO:0000313" key="1">
    <source>
        <dbReference type="EMBL" id="MFM9331560.1"/>
    </source>
</evidence>
<evidence type="ECO:0000313" key="2">
    <source>
        <dbReference type="Proteomes" id="UP001631969"/>
    </source>
</evidence>
<name>A0ACC7P4B1_9BACL</name>
<gene>
    <name evidence="1" type="ORF">ACI1P1_24995</name>
</gene>
<keyword evidence="2" id="KW-1185">Reference proteome</keyword>
<proteinExistence type="predicted"/>
<protein>
    <submittedName>
        <fullName evidence="1">Helix-turn-helix transcriptional regulator</fullName>
    </submittedName>
</protein>
<dbReference type="EMBL" id="JBJURJ010000019">
    <property type="protein sequence ID" value="MFM9331560.1"/>
    <property type="molecule type" value="Genomic_DNA"/>
</dbReference>
<sequence>MEKIFFADNHAEHNADFVFHQPHGHDCWLLILTKTPAMIQVNGQLKRYNKNHAVLFRPGQPIKYTACAESYINGWIRFNLNPSFFDLCPIEYGMPLHMADYIQCHQLTQLIAHEHAGGNSASSIYLLKALLMILNTNQTHEKRTVEDKLFNLRQEIECNPGFPWTATYMSSLVNLSEGYFHRMYKKMFGSSCIDDVIEMRLALARSLLTTRQMKINEIASQCGYKNGEHFCRQFRSRVGVSPQQYQGL</sequence>
<reference evidence="1" key="1">
    <citation type="submission" date="2024-12" db="EMBL/GenBank/DDBJ databases">
        <authorList>
            <person name="Wu N."/>
        </authorList>
    </citation>
    <scope>NUCLEOTIDE SEQUENCE</scope>
    <source>
        <strain evidence="1">P15</strain>
    </source>
</reference>
<comment type="caution">
    <text evidence="1">The sequence shown here is derived from an EMBL/GenBank/DDBJ whole genome shotgun (WGS) entry which is preliminary data.</text>
</comment>